<evidence type="ECO:0000313" key="2">
    <source>
        <dbReference type="Proteomes" id="UP000886523"/>
    </source>
</evidence>
<protein>
    <submittedName>
        <fullName evidence="1">Uncharacterized protein</fullName>
    </submittedName>
</protein>
<dbReference type="OrthoDB" id="4760524at2759"/>
<keyword evidence="2" id="KW-1185">Reference proteome</keyword>
<dbReference type="Proteomes" id="UP000886523">
    <property type="component" value="Unassembled WGS sequence"/>
</dbReference>
<name>A0A9P6AUH2_9AGAM</name>
<accession>A0A9P6AUH2</accession>
<dbReference type="EMBL" id="MU128990">
    <property type="protein sequence ID" value="KAF9512193.1"/>
    <property type="molecule type" value="Genomic_DNA"/>
</dbReference>
<proteinExistence type="predicted"/>
<sequence length="140" mass="15021">MSFGYGYSNLMAISADATRWSRLRLVTRYIRRDKVMTAISMHGDNVTDCLHTFQIVTSMGAFGPAERAETIVSPGPSVSARPLVTSESTPVSISAAGLHAFFERPAGQAVFEQIGAAVQRCFEELGLRATAAPPDSRSPA</sequence>
<dbReference type="AlphaFoldDB" id="A0A9P6AUH2"/>
<comment type="caution">
    <text evidence="1">The sequence shown here is derived from an EMBL/GenBank/DDBJ whole genome shotgun (WGS) entry which is preliminary data.</text>
</comment>
<evidence type="ECO:0000313" key="1">
    <source>
        <dbReference type="EMBL" id="KAF9512193.1"/>
    </source>
</evidence>
<reference evidence="1" key="1">
    <citation type="journal article" date="2020" name="Nat. Commun.">
        <title>Large-scale genome sequencing of mycorrhizal fungi provides insights into the early evolution of symbiotic traits.</title>
        <authorList>
            <person name="Miyauchi S."/>
            <person name="Kiss E."/>
            <person name="Kuo A."/>
            <person name="Drula E."/>
            <person name="Kohler A."/>
            <person name="Sanchez-Garcia M."/>
            <person name="Morin E."/>
            <person name="Andreopoulos B."/>
            <person name="Barry K.W."/>
            <person name="Bonito G."/>
            <person name="Buee M."/>
            <person name="Carver A."/>
            <person name="Chen C."/>
            <person name="Cichocki N."/>
            <person name="Clum A."/>
            <person name="Culley D."/>
            <person name="Crous P.W."/>
            <person name="Fauchery L."/>
            <person name="Girlanda M."/>
            <person name="Hayes R.D."/>
            <person name="Keri Z."/>
            <person name="LaButti K."/>
            <person name="Lipzen A."/>
            <person name="Lombard V."/>
            <person name="Magnuson J."/>
            <person name="Maillard F."/>
            <person name="Murat C."/>
            <person name="Nolan M."/>
            <person name="Ohm R.A."/>
            <person name="Pangilinan J."/>
            <person name="Pereira M.F."/>
            <person name="Perotto S."/>
            <person name="Peter M."/>
            <person name="Pfister S."/>
            <person name="Riley R."/>
            <person name="Sitrit Y."/>
            <person name="Stielow J.B."/>
            <person name="Szollosi G."/>
            <person name="Zifcakova L."/>
            <person name="Stursova M."/>
            <person name="Spatafora J.W."/>
            <person name="Tedersoo L."/>
            <person name="Vaario L.M."/>
            <person name="Yamada A."/>
            <person name="Yan M."/>
            <person name="Wang P."/>
            <person name="Xu J."/>
            <person name="Bruns T."/>
            <person name="Baldrian P."/>
            <person name="Vilgalys R."/>
            <person name="Dunand C."/>
            <person name="Henrissat B."/>
            <person name="Grigoriev I.V."/>
            <person name="Hibbett D."/>
            <person name="Nagy L.G."/>
            <person name="Martin F.M."/>
        </authorList>
    </citation>
    <scope>NUCLEOTIDE SEQUENCE</scope>
    <source>
        <strain evidence="1">UP504</strain>
    </source>
</reference>
<organism evidence="1 2">
    <name type="scientific">Hydnum rufescens UP504</name>
    <dbReference type="NCBI Taxonomy" id="1448309"/>
    <lineage>
        <taxon>Eukaryota</taxon>
        <taxon>Fungi</taxon>
        <taxon>Dikarya</taxon>
        <taxon>Basidiomycota</taxon>
        <taxon>Agaricomycotina</taxon>
        <taxon>Agaricomycetes</taxon>
        <taxon>Cantharellales</taxon>
        <taxon>Hydnaceae</taxon>
        <taxon>Hydnum</taxon>
    </lineage>
</organism>
<gene>
    <name evidence="1" type="ORF">BS47DRAFT_1101806</name>
</gene>